<dbReference type="OrthoDB" id="6854449at2"/>
<dbReference type="GO" id="GO:0004645">
    <property type="term" value="F:1,4-alpha-oligoglucan phosphorylase activity"/>
    <property type="evidence" value="ECO:0007669"/>
    <property type="project" value="InterPro"/>
</dbReference>
<gene>
    <name evidence="4" type="ORF">Thi970DRAFT_00166</name>
</gene>
<evidence type="ECO:0000313" key="4">
    <source>
        <dbReference type="EMBL" id="EIC24025.1"/>
    </source>
</evidence>
<dbReference type="PANTHER" id="PTHR10515">
    <property type="entry name" value="THYMIDINE PHOSPHORYLASE"/>
    <property type="match status" value="1"/>
</dbReference>
<evidence type="ECO:0000256" key="1">
    <source>
        <dbReference type="ARBA" id="ARBA00022676"/>
    </source>
</evidence>
<dbReference type="AlphaFoldDB" id="H8YVT5"/>
<dbReference type="InterPro" id="IPR045544">
    <property type="entry name" value="TCAD9"/>
</dbReference>
<dbReference type="eggNOG" id="COG2334">
    <property type="taxonomic scope" value="Bacteria"/>
</dbReference>
<dbReference type="RefSeq" id="WP_009146648.1">
    <property type="nucleotide sequence ID" value="NZ_CP121471.1"/>
</dbReference>
<sequence length="1202" mass="131855">MSASALHPCPLVYLLTASRSALAGIDLDIGQYRQLEQDIRDEGFNLKHICAPEQPADAQPADFPALLDAIPLDELTRARPRIVAFIYWLEHWEGIKDKQGQRCFAELHGGNSVIRNVLIQHFRGIPFLNINVAAKDLAGKWGVELECEKRKQELAEAQQAGPYFAWKFGVAIRELNQGMVRLPFAEQLQRPRVAAEPYDQLLASARALGIQHDTLARALAQAFPEGEPVEIVKCLTGQPGGGLSGALVFVARTRTAIPKLIKLCDWHTAQAEYEGARFVIGPRLTNFAAVTVTPGNDTGPSLFRETGSERALGLLVYTIVGTPGGDLSIRSLGHELTQLRTEPSRIDTLLPRLQQTLEQVLGQLHGRTPRLDKRTLWQWLGNVLPPLYRIELSDDSEATATTLVSYHAQGFKPESAALLAATDWRALTEGAVIELTDAPLVEIAMDANTVTVTHPDLGFRLNCVGSPINTLLKDRQDVKTGHPLRVRGRVTLAPPPDWVRALNADASVAWLLPQTWEAAARLPFALSFSGHAGAIHGDLNLDNLQFSDATHLGWLIDFERSVADGLIAFDFAKLEVELLAHQLIPALLTIAERFLHLVPDAPQLLTTILMSVNSFAGTPAAILPLWRTLARDRGLLIDCFEPGSLTHLEGLLTMLAAMRLRARTLLTTRHASDEPPDDLAMALTVYALVASKFADRAGYKQRVTYLQQVAEHYAQWWWLDDSASTADNADPAQVLAPHCRHVTPAAARAIDHYCYTVAQEPPTPSLLASVTRTLQGTVRPLTWPESATVWDVASTGCVANISPIVGYLWLMARRQQEADLIVPKSASQGASCGTVDVLAAGGYRFPDTPARIQQQVNEYGGVFCRQSDAIARVDRVTMRRRKARNLMKHPVLTLASILAKKQLLGDTHAVLDIKLGRDSKWIVSDPDQAARLCGTQTRHRTLHPEPDVIAALQAALAPMLGAPQTTQDNLLCYHDAAGIADTSIRELRVLASSADVPQGRAIGRLLILHQLDQTLSQDDPWSDWPAAYRTFYLETLKRACAVPETVSTAALGAAWQALKQQLPIFDASGGHEYKKLFEALRRVLNSDQPEQRHHAHPLLPEQAHADDVHVVSVCAPRAGHLNFLDAYALDALFEALCGNDLFDAAVGIWLHSLPGEPVTPARPLLTVFFRPATMPERTLGQRLDALLHDSAHIDPAAERDPA</sequence>
<name>H8YVT5_9GAMM</name>
<dbReference type="SUPFAM" id="SSF54680">
    <property type="entry name" value="Pyrimidine nucleoside phosphorylase C-terminal domain"/>
    <property type="match status" value="1"/>
</dbReference>
<dbReference type="SUPFAM" id="SSF56112">
    <property type="entry name" value="Protein kinase-like (PK-like)"/>
    <property type="match status" value="1"/>
</dbReference>
<dbReference type="InterPro" id="IPR011009">
    <property type="entry name" value="Kinase-like_dom_sf"/>
</dbReference>
<keyword evidence="2" id="KW-0808">Transferase</keyword>
<reference evidence="4 5" key="2">
    <citation type="submission" date="2011-11" db="EMBL/GenBank/DDBJ databases">
        <authorList>
            <consortium name="US DOE Joint Genome Institute"/>
            <person name="Lucas S."/>
            <person name="Han J."/>
            <person name="Lapidus A."/>
            <person name="Cheng J.-F."/>
            <person name="Goodwin L."/>
            <person name="Pitluck S."/>
            <person name="Peters L."/>
            <person name="Ovchinnikova G."/>
            <person name="Zhang X."/>
            <person name="Detter J.C."/>
            <person name="Han C."/>
            <person name="Tapia R."/>
            <person name="Land M."/>
            <person name="Hauser L."/>
            <person name="Kyrpides N."/>
            <person name="Ivanova N."/>
            <person name="Pagani I."/>
            <person name="Vogl K."/>
            <person name="Liu Z."/>
            <person name="Overmann J."/>
            <person name="Frigaard N.-U."/>
            <person name="Bryant D."/>
            <person name="Woyke T."/>
        </authorList>
    </citation>
    <scope>NUCLEOTIDE SEQUENCE [LARGE SCALE GENOMIC DNA]</scope>
    <source>
        <strain evidence="4 5">970</strain>
    </source>
</reference>
<dbReference type="Pfam" id="PF19974">
    <property type="entry name" value="TCAD9"/>
    <property type="match status" value="1"/>
</dbReference>
<dbReference type="InterPro" id="IPR036566">
    <property type="entry name" value="PYNP-like_C_sf"/>
</dbReference>
<proteinExistence type="predicted"/>
<reference evidence="5" key="1">
    <citation type="submission" date="2011-06" db="EMBL/GenBank/DDBJ databases">
        <authorList>
            <consortium name="US DOE Joint Genome Institute (JGI-PGF)"/>
            <person name="Lucas S."/>
            <person name="Han J."/>
            <person name="Lapidus A."/>
            <person name="Cheng J.-F."/>
            <person name="Goodwin L."/>
            <person name="Pitluck S."/>
            <person name="Peters L."/>
            <person name="Land M.L."/>
            <person name="Hauser L."/>
            <person name="Vogl K."/>
            <person name="Liu Z."/>
            <person name="Overmann J."/>
            <person name="Frigaard N.-U."/>
            <person name="Bryant D.A."/>
            <person name="Woyke T.J."/>
        </authorList>
    </citation>
    <scope>NUCLEOTIDE SEQUENCE [LARGE SCALE GENOMIC DNA]</scope>
    <source>
        <strain evidence="5">970</strain>
    </source>
</reference>
<accession>H8YVT5</accession>
<dbReference type="InterPro" id="IPR035902">
    <property type="entry name" value="Nuc_phospho_transferase"/>
</dbReference>
<dbReference type="GO" id="GO:0016763">
    <property type="term" value="F:pentosyltransferase activity"/>
    <property type="evidence" value="ECO:0007669"/>
    <property type="project" value="InterPro"/>
</dbReference>
<dbReference type="EMBL" id="JH603163">
    <property type="protein sequence ID" value="EIC24025.1"/>
    <property type="molecule type" value="Genomic_DNA"/>
</dbReference>
<dbReference type="InterPro" id="IPR000053">
    <property type="entry name" value="Thymidine/pyrmidine_PPase"/>
</dbReference>
<feature type="domain" description="Ternary complex associated" evidence="3">
    <location>
        <begin position="240"/>
        <end position="639"/>
    </location>
</feature>
<evidence type="ECO:0000259" key="3">
    <source>
        <dbReference type="Pfam" id="PF19974"/>
    </source>
</evidence>
<dbReference type="eggNOG" id="COG0213">
    <property type="taxonomic scope" value="Bacteria"/>
</dbReference>
<dbReference type="STRING" id="631362.Thi970DRAFT_00166"/>
<dbReference type="HOGENOM" id="CLU_258903_0_0_6"/>
<keyword evidence="1" id="KW-0328">Glycosyltransferase</keyword>
<protein>
    <submittedName>
        <fullName evidence="4">Thymidine phosphorylase</fullName>
    </submittedName>
</protein>
<evidence type="ECO:0000256" key="2">
    <source>
        <dbReference type="ARBA" id="ARBA00022679"/>
    </source>
</evidence>
<dbReference type="PANTHER" id="PTHR10515:SF0">
    <property type="entry name" value="THYMIDINE PHOSPHORYLASE"/>
    <property type="match status" value="1"/>
</dbReference>
<dbReference type="Gene3D" id="3.40.1030.10">
    <property type="entry name" value="Nucleoside phosphorylase/phosphoribosyltransferase catalytic domain"/>
    <property type="match status" value="1"/>
</dbReference>
<organism evidence="4 5">
    <name type="scientific">Thiorhodovibrio frisius</name>
    <dbReference type="NCBI Taxonomy" id="631362"/>
    <lineage>
        <taxon>Bacteria</taxon>
        <taxon>Pseudomonadati</taxon>
        <taxon>Pseudomonadota</taxon>
        <taxon>Gammaproteobacteria</taxon>
        <taxon>Chromatiales</taxon>
        <taxon>Chromatiaceae</taxon>
        <taxon>Thiorhodovibrio</taxon>
    </lineage>
</organism>
<dbReference type="GO" id="GO:0005829">
    <property type="term" value="C:cytosol"/>
    <property type="evidence" value="ECO:0007669"/>
    <property type="project" value="TreeGrafter"/>
</dbReference>
<dbReference type="GO" id="GO:0006206">
    <property type="term" value="P:pyrimidine nucleobase metabolic process"/>
    <property type="evidence" value="ECO:0007669"/>
    <property type="project" value="InterPro"/>
</dbReference>
<dbReference type="Proteomes" id="UP000002964">
    <property type="component" value="Unassembled WGS sequence"/>
</dbReference>
<evidence type="ECO:0000313" key="5">
    <source>
        <dbReference type="Proteomes" id="UP000002964"/>
    </source>
</evidence>
<dbReference type="GO" id="GO:0006213">
    <property type="term" value="P:pyrimidine nucleoside metabolic process"/>
    <property type="evidence" value="ECO:0007669"/>
    <property type="project" value="InterPro"/>
</dbReference>
<dbReference type="SUPFAM" id="SSF52418">
    <property type="entry name" value="Nucleoside phosphorylase/phosphoribosyltransferase catalytic domain"/>
    <property type="match status" value="1"/>
</dbReference>
<keyword evidence="5" id="KW-1185">Reference proteome</keyword>